<name>A0A377PX77_9HELI</name>
<evidence type="ECO:0000256" key="1">
    <source>
        <dbReference type="ARBA" id="ARBA00022598"/>
    </source>
</evidence>
<protein>
    <submittedName>
        <fullName evidence="7">ATP-grasp domain-containing protein</fullName>
    </submittedName>
    <submittedName>
        <fullName evidence="6">Bifunctional glutamate--cysteine ligase/glutathione synthetase</fullName>
    </submittedName>
</protein>
<dbReference type="GO" id="GO:0046872">
    <property type="term" value="F:metal ion binding"/>
    <property type="evidence" value="ECO:0007669"/>
    <property type="project" value="InterPro"/>
</dbReference>
<evidence type="ECO:0000256" key="3">
    <source>
        <dbReference type="ARBA" id="ARBA00022840"/>
    </source>
</evidence>
<dbReference type="InterPro" id="IPR020561">
    <property type="entry name" value="PRibGlycinamid_synth_ATP-grasp"/>
</dbReference>
<sequence length="444" mass="50549">MKKILIAGGKFTDIPTIKAAKRLGFFVITSGNNKDDLGHSYADKTILCDYSDKEAMLDIAKKEKICALFSACDDFSALTCSFISEHLNIGNFDSFETTKTIHHKDLWREFLQKNNLVTPKAKGFSNIESALHEIPRIFKDSKVIIKPVDFATGKGISQIQISKNTDITPNIKQAMNASRSGHIVVEEFLEGSNHGFSTLIKDQKVIFYFYDNELHDYNPFAVSGTTTSNIFSSEIIQNIVHQIEKIARTLHLKDGIFHTQIILTNTAQGKKPFIIEVCRRAGGDLYSEFIAKSCGIDYMRLAISLHNNLQIHAIYANEQTKILESIPQYDSNIKFIINNNYNINKQMMKNYINTADCEINFPILNLKPTMRICLMTHKQGIYNGIRHSSLVKSLITDQVIWAKRGEKIDDNTRYKAGIVFLKCQDYTQIQEVLYDLRDSIQIYE</sequence>
<dbReference type="Gene3D" id="3.30.470.20">
    <property type="entry name" value="ATP-grasp fold, B domain"/>
    <property type="match status" value="1"/>
</dbReference>
<keyword evidence="9" id="KW-1185">Reference proteome</keyword>
<dbReference type="OrthoDB" id="9803907at2"/>
<dbReference type="SUPFAM" id="SSF56059">
    <property type="entry name" value="Glutathione synthetase ATP-binding domain-like"/>
    <property type="match status" value="1"/>
</dbReference>
<keyword evidence="3 4" id="KW-0067">ATP-binding</keyword>
<dbReference type="GO" id="GO:0016874">
    <property type="term" value="F:ligase activity"/>
    <property type="evidence" value="ECO:0007669"/>
    <property type="project" value="UniProtKB-KW"/>
</dbReference>
<dbReference type="Proteomes" id="UP000255139">
    <property type="component" value="Unassembled WGS sequence"/>
</dbReference>
<organism evidence="6 9">
    <name type="scientific">Helicobacter muridarum</name>
    <dbReference type="NCBI Taxonomy" id="216"/>
    <lineage>
        <taxon>Bacteria</taxon>
        <taxon>Pseudomonadati</taxon>
        <taxon>Campylobacterota</taxon>
        <taxon>Epsilonproteobacteria</taxon>
        <taxon>Campylobacterales</taxon>
        <taxon>Helicobacteraceae</taxon>
        <taxon>Helicobacter</taxon>
    </lineage>
</organism>
<evidence type="ECO:0000256" key="4">
    <source>
        <dbReference type="PROSITE-ProRule" id="PRU00409"/>
    </source>
</evidence>
<dbReference type="GO" id="GO:0005524">
    <property type="term" value="F:ATP binding"/>
    <property type="evidence" value="ECO:0007669"/>
    <property type="project" value="UniProtKB-UniRule"/>
</dbReference>
<dbReference type="PANTHER" id="PTHR43585:SF2">
    <property type="entry name" value="ATP-GRASP ENZYME FSQD"/>
    <property type="match status" value="1"/>
</dbReference>
<dbReference type="InterPro" id="IPR011761">
    <property type="entry name" value="ATP-grasp"/>
</dbReference>
<dbReference type="Pfam" id="PF01071">
    <property type="entry name" value="GARS_A"/>
    <property type="match status" value="1"/>
</dbReference>
<dbReference type="AlphaFoldDB" id="A0A377PX77"/>
<dbReference type="EMBL" id="JRPD02000012">
    <property type="protein sequence ID" value="TLE00023.1"/>
    <property type="molecule type" value="Genomic_DNA"/>
</dbReference>
<dbReference type="RefSeq" id="WP_034557744.1">
    <property type="nucleotide sequence ID" value="NZ_FZML01000030.1"/>
</dbReference>
<dbReference type="EMBL" id="UGJE01000002">
    <property type="protein sequence ID" value="STQ87099.1"/>
    <property type="molecule type" value="Genomic_DNA"/>
</dbReference>
<keyword evidence="2 4" id="KW-0547">Nucleotide-binding</keyword>
<evidence type="ECO:0000313" key="7">
    <source>
        <dbReference type="EMBL" id="TLE00023.1"/>
    </source>
</evidence>
<keyword evidence="1 6" id="KW-0436">Ligase</keyword>
<evidence type="ECO:0000313" key="6">
    <source>
        <dbReference type="EMBL" id="STQ87099.1"/>
    </source>
</evidence>
<dbReference type="PANTHER" id="PTHR43585">
    <property type="entry name" value="FUMIPYRROLE BIOSYNTHESIS PROTEIN C"/>
    <property type="match status" value="1"/>
</dbReference>
<dbReference type="Proteomes" id="UP000029922">
    <property type="component" value="Unassembled WGS sequence"/>
</dbReference>
<dbReference type="Gene3D" id="3.40.50.20">
    <property type="match status" value="1"/>
</dbReference>
<reference evidence="6 9" key="2">
    <citation type="submission" date="2018-06" db="EMBL/GenBank/DDBJ databases">
        <authorList>
            <consortium name="Pathogen Informatics"/>
            <person name="Doyle S."/>
        </authorList>
    </citation>
    <scope>NUCLEOTIDE SEQUENCE [LARGE SCALE GENOMIC DNA]</scope>
    <source>
        <strain evidence="6 9">NCTC12714</strain>
    </source>
</reference>
<proteinExistence type="predicted"/>
<evidence type="ECO:0000313" key="9">
    <source>
        <dbReference type="Proteomes" id="UP000255139"/>
    </source>
</evidence>
<dbReference type="PROSITE" id="PS50975">
    <property type="entry name" value="ATP_GRASP"/>
    <property type="match status" value="1"/>
</dbReference>
<evidence type="ECO:0000259" key="5">
    <source>
        <dbReference type="PROSITE" id="PS50975"/>
    </source>
</evidence>
<evidence type="ECO:0000256" key="2">
    <source>
        <dbReference type="ARBA" id="ARBA00022741"/>
    </source>
</evidence>
<feature type="domain" description="ATP-grasp" evidence="5">
    <location>
        <begin position="108"/>
        <end position="307"/>
    </location>
</feature>
<evidence type="ECO:0000313" key="8">
    <source>
        <dbReference type="Proteomes" id="UP000029922"/>
    </source>
</evidence>
<gene>
    <name evidence="7" type="ORF">LS73_006215</name>
    <name evidence="6" type="ORF">NCTC12714_01916</name>
</gene>
<dbReference type="InterPro" id="IPR052032">
    <property type="entry name" value="ATP-dep_AA_Ligase"/>
</dbReference>
<reference evidence="7 8" key="1">
    <citation type="journal article" date="2014" name="Genome Announc.">
        <title>Draft genome sequences of eight enterohepatic helicobacter species isolated from both laboratory and wild rodents.</title>
        <authorList>
            <person name="Sheh A."/>
            <person name="Shen Z."/>
            <person name="Fox J.G."/>
        </authorList>
    </citation>
    <scope>NUCLEOTIDE SEQUENCE [LARGE SCALE GENOMIC DNA]</scope>
    <source>
        <strain evidence="7 8">ST1</strain>
    </source>
</reference>
<accession>A0A377PX77</accession>